<sequence>MVTLEDVCSSREVERLDGGSSVVAERDRGSSESSASQRVQRGLNGEFSALHPGQMITLSPRLTGRCVACRVAACGPCVTLSRVVGYFD</sequence>
<keyword evidence="3" id="KW-1185">Reference proteome</keyword>
<dbReference type="Proteomes" id="UP001217485">
    <property type="component" value="Unassembled WGS sequence"/>
</dbReference>
<evidence type="ECO:0000256" key="1">
    <source>
        <dbReference type="SAM" id="MobiDB-lite"/>
    </source>
</evidence>
<accession>A0ABT5BZ15</accession>
<dbReference type="EMBL" id="JAQNDK010000002">
    <property type="protein sequence ID" value="MDC0679395.1"/>
    <property type="molecule type" value="Genomic_DNA"/>
</dbReference>
<name>A0ABT5BZ15_9BACT</name>
<evidence type="ECO:0000313" key="3">
    <source>
        <dbReference type="Proteomes" id="UP001217485"/>
    </source>
</evidence>
<dbReference type="RefSeq" id="WP_272096370.1">
    <property type="nucleotide sequence ID" value="NZ_JAQNDK010000002.1"/>
</dbReference>
<proteinExistence type="predicted"/>
<organism evidence="2 3">
    <name type="scientific">Sorangium atrum</name>
    <dbReference type="NCBI Taxonomy" id="2995308"/>
    <lineage>
        <taxon>Bacteria</taxon>
        <taxon>Pseudomonadati</taxon>
        <taxon>Myxococcota</taxon>
        <taxon>Polyangia</taxon>
        <taxon>Polyangiales</taxon>
        <taxon>Polyangiaceae</taxon>
        <taxon>Sorangium</taxon>
    </lineage>
</organism>
<feature type="region of interest" description="Disordered" evidence="1">
    <location>
        <begin position="16"/>
        <end position="40"/>
    </location>
</feature>
<protein>
    <submittedName>
        <fullName evidence="2">Uncharacterized protein</fullName>
    </submittedName>
</protein>
<reference evidence="2 3" key="1">
    <citation type="submission" date="2023-01" db="EMBL/GenBank/DDBJ databases">
        <title>Minimal conservation of predation-associated metabolite biosynthetic gene clusters underscores biosynthetic potential of Myxococcota including descriptions for ten novel species: Archangium lansinium sp. nov., Myxococcus landrumus sp. nov., Nannocystis bai.</title>
        <authorList>
            <person name="Ahearne A."/>
            <person name="Stevens C."/>
            <person name="Dowd S."/>
        </authorList>
    </citation>
    <scope>NUCLEOTIDE SEQUENCE [LARGE SCALE GENOMIC DNA]</scope>
    <source>
        <strain evidence="2 3">WIWO2</strain>
    </source>
</reference>
<gene>
    <name evidence="2" type="ORF">POL72_16745</name>
</gene>
<evidence type="ECO:0000313" key="2">
    <source>
        <dbReference type="EMBL" id="MDC0679395.1"/>
    </source>
</evidence>
<comment type="caution">
    <text evidence="2">The sequence shown here is derived from an EMBL/GenBank/DDBJ whole genome shotgun (WGS) entry which is preliminary data.</text>
</comment>